<dbReference type="SMART" id="SM01216">
    <property type="entry name" value="Fmp27_WPPW"/>
    <property type="match status" value="1"/>
</dbReference>
<feature type="compositionally biased region" description="Acidic residues" evidence="1">
    <location>
        <begin position="2700"/>
        <end position="2713"/>
    </location>
</feature>
<dbReference type="EMBL" id="KV454004">
    <property type="protein sequence ID" value="ODQ45710.1"/>
    <property type="molecule type" value="Genomic_DNA"/>
</dbReference>
<proteinExistence type="predicted"/>
<dbReference type="PANTHER" id="PTHR15678:SF6">
    <property type="entry name" value="BRIDGE-LIKE LIPID TRANSFER PROTEIN FAMILY MEMBER 2"/>
    <property type="match status" value="1"/>
</dbReference>
<dbReference type="GeneID" id="30178111"/>
<dbReference type="OrthoDB" id="1562405at2759"/>
<keyword evidence="6" id="KW-1185">Reference proteome</keyword>
<feature type="region of interest" description="Disordered" evidence="1">
    <location>
        <begin position="2465"/>
        <end position="2491"/>
    </location>
</feature>
<dbReference type="InterPro" id="IPR019415">
    <property type="entry name" value="FMP27_SW_RBG"/>
</dbReference>
<dbReference type="Proteomes" id="UP000094455">
    <property type="component" value="Unassembled WGS sequence"/>
</dbReference>
<dbReference type="SMART" id="SM01215">
    <property type="entry name" value="Fmp27_SW"/>
    <property type="match status" value="1"/>
</dbReference>
<evidence type="ECO:0000259" key="3">
    <source>
        <dbReference type="SMART" id="SM01215"/>
    </source>
</evidence>
<dbReference type="SMART" id="SM01214">
    <property type="entry name" value="Fmp27_GFWDK"/>
    <property type="match status" value="1"/>
</dbReference>
<feature type="compositionally biased region" description="Polar residues" evidence="1">
    <location>
        <begin position="2470"/>
        <end position="2491"/>
    </location>
</feature>
<feature type="region of interest" description="Disordered" evidence="1">
    <location>
        <begin position="262"/>
        <end position="289"/>
    </location>
</feature>
<feature type="region of interest" description="Disordered" evidence="1">
    <location>
        <begin position="99"/>
        <end position="121"/>
    </location>
</feature>
<feature type="compositionally biased region" description="Basic and acidic residues" evidence="1">
    <location>
        <begin position="268"/>
        <end position="289"/>
    </location>
</feature>
<dbReference type="RefSeq" id="XP_019016823.1">
    <property type="nucleotide sequence ID" value="XM_019161424.1"/>
</dbReference>
<dbReference type="InterPro" id="IPR019441">
    <property type="entry name" value="FMP27/BLTP2/Hobbit_GFWDK_RBG"/>
</dbReference>
<evidence type="ECO:0000256" key="1">
    <source>
        <dbReference type="SAM" id="MobiDB-lite"/>
    </source>
</evidence>
<dbReference type="PANTHER" id="PTHR15678">
    <property type="entry name" value="ANTIGEN MLAA-22-RELATED"/>
    <property type="match status" value="1"/>
</dbReference>
<dbReference type="InterPro" id="IPR019449">
    <property type="entry name" value="FMP27_WPPW_RBG"/>
</dbReference>
<gene>
    <name evidence="5" type="ORF">PICMEDRAFT_17001</name>
</gene>
<feature type="domain" description="FMP27 SW motif-containing RBG unit" evidence="3">
    <location>
        <begin position="1115"/>
        <end position="1214"/>
    </location>
</feature>
<evidence type="ECO:0000259" key="4">
    <source>
        <dbReference type="SMART" id="SM01216"/>
    </source>
</evidence>
<sequence>MLEYFKYFVFAYLGFYVLLHIALRGKVTIGFISWLHLINVHINLEALKVSIKSVSVQIRPMYYLHRKKLKATHHDGLIVVHFYSLKLFLLDVENSTSTSTSTASKAPQQQPPSPVAAVPNGNAVGESTAAVKLEQQHSIDKTLKVLQWLRYILPLTVVIHNLDVIRKDTSIRLETLSLSFNCDMETNRETKQRELRNSIHISISNLSDAHGKMVKDLKWTIVGATPLASACTPHFSKFVSSCVGHGVSIDIDELKQLVKNLTPKRSRNVGEENPPDKSSEHEGKTTSTEKKKRSFEDYFNKFDKCDVYFAVDELHVKSGESQVCIKNFVHAINSADKKDMVYKKYSGSKLYKLTTNVSGLTFYTETFKNSKLRVEFLNFLSIWDFKALIFSIENIHNSDVIKQFTHDDSFIARSFFTVTNTTLFTNLEDIIAFKELKKLKALRNKTNKNRGQNSASETVPEAKEQNSTAILDNILRLTHRMRTRAQLLTSMLQVRLSDTIISQFLIDDILVDSSLTDNLASLFEMDNYLTPTKSIFVAVRNIQFSIIEHSVVHKLLVMDLFDASCSIAVNDDTVVIDTISLYTHHIEFLAEDINIFKQLALIANEVVNRKPSAVAEEIKVLEELAIEIQVEDKEKKENSDARHTEHKPRKCSMLPKCINSFKFLIHRITLTSCFKNPVKYWDGEDQTSINNFKRGISLSFLEFNINHDNTVDIPVSDIRLSDFTVSLIRDYDHEKHVDKFPKIVSVQNTHVKYTYLNNRLSLVFPIFDIMLSVEVLWTVIFILTVLKSLGGRKKDEKHTFNKKDANFNEKKPAYPLNILVAFPLIMLKLKLPSDVDLAFEIDSLQYTKLPSATKSQSIRVKVFRIYGQNAHAEGFWTLLAIVTNGNFIIIPKEFIVKNEEQITVHCEDIRVEIPYEYVFYKTFDNLKAFFKSIKKLRVNFHDLMFIENTNKDFKVGVIMPSLVDSPPRFPKVRVKSKRILYCNHDDPFEEEITAFVMLAKMEQQVRLSKQRAFEKYETKMLLNLEEKYRNVLRFENGVALMPAALSKGVRGGAFSSTGSVQMKKSLSTGLVQLQSKNEGTVTVARSKLANEILTEECEAWLGYQREYHTSIEIPRNRLNANISKSWISRVKATQRMKKCMGSIDGGVKADPKVRKEFLKKFPVVVEGSSRALFGFKVLDAIVDLDEPEFGLENYPDFLHRVAGGMPRDMKYGILVPMNLKLWCSEVKVQIKDYPLPLVGFGGGKGDGSDAVQFAGDMVICEQKYSLEEIRYNFVPCVPQYDDKQMRDSLYAFHVARTMTNVKFVTDMDVFVDSSKAAAVSWAPSLQPGMSYAFNSFDLLSKPPLDISPKLGFWDKMPLLVPSKFTFTLKNGIALFIKASQSPYHLIGRNAGFAFKWDKDVKISINKKDKPEDFLIVESQVFEIGVPVFDPEYISSLMTNGMGTPLDFKISKVLLRLTSTPIVWKLGFLFERNLNNEKHVKPGSVERTKFFRPHYDVQLRNPDTFGTDEERETWDSYEGWRSDYIYLAVSLYSRDDNKCHELPKSTAGSAFNSLYLTPMAMFYFFFWWDSFKSSLGLPIKTGKLFRNKFLVDSKSPKFGASIFGLTYTVDLSPLYLTHVYQHSSVGHDSSKVAFTGMKCFVKSFTMDLHQCRREVVTVDDKTKTALKEYHLQMDKGVVDFVDADLRVLTAVFNQTSATGMLVKQLGLEKSSTTFTDDSSSATSGEYMDRVWYDHNDFIELETQPVPEEEPKWKVYEFASTPRFYYVRDAGSSQVDFPFDVIETQTHNCQLGNRDFSHAASHLADARIEELEDQITFHKSEIEDLKSKPINKFVEKTLAGLDADLQELHHRLHVLRCLKDKFSEGVFPEYDEFLDDQEESDDEVKYELSKIASRVSSHISRSKSRISTAQMQTSNYINRFSIYTINIKWTKQSKSGFLRYLEKVKDRRFLVFSMSQQALSLAKAVQKSAEQFVEEDPDLSFLRNDPQAEFEKSKCLLDDFDQALHDTTGYQEAETEDSFLLKLILPQIAISTDSNKCVLLTSNQIVLRSVTVKGYQADSNFGEISMPCENRNGLILTDAFLYVLDRENIFNNKHSFFNPKTFSWPPKLPIEMYYTPVSLDECVVVQDISCALLFVKPNELRYTTNGNNKNVRRKETVRIIAPEVNVTTDSVQLEVLKNVFTSMFENDQTEIHKIKESVKNFIKYSDFSDFTELSVDLRDLQAEARQLLQCRRLIMNFNYSEDIDVVDDVESINIELEKVFLNLNAIVDIMQTSKTKKYNDLHEFTQWNVMAPIIKLQLVDENKTPFVEVSAIDSYYMFTDSSNGESTNTAYVYDFAVFDKHPKAEYEMVLTRLDDSRDPLFRMDWTLLAPVGGIKIVEQKSFSFAPLKVEFDMRFAEALQEFLFPKSKVLQNSQVLNDSDSDDLLDEIESINSDATSLQRVDSSSSVSTVEKQGSKISRAFHKLLPKHSSKSENSSFLPSVSNPSTEEGTVSFTNNVNISKQGKSKSENLKLMDKRAATYYMAKQVKIDQMRLSITFRGAGKLRIINLSDFFIEVPMIEVRNKIMSNEELFAILRNKIVHYVLRNTHNIIKSTLKTSKSSKGASSNPLINPVLKMRAKSSKSNEEEHIHRDIVDPKHGKVHGHKHHAEGSKFHDTDLLEPKIGNGFTALPPKRLVTLNELVEQDKQVNNNLDDAALYQSLDDVQEEEEEENGTGP</sequence>
<evidence type="ECO:0000313" key="5">
    <source>
        <dbReference type="EMBL" id="ODQ45710.1"/>
    </source>
</evidence>
<protein>
    <submittedName>
        <fullName evidence="5">Uncharacterized protein</fullName>
    </submittedName>
</protein>
<dbReference type="InterPro" id="IPR045167">
    <property type="entry name" value="Hobbit"/>
</dbReference>
<organism evidence="5 6">
    <name type="scientific">Pichia membranifaciens NRRL Y-2026</name>
    <dbReference type="NCBI Taxonomy" id="763406"/>
    <lineage>
        <taxon>Eukaryota</taxon>
        <taxon>Fungi</taxon>
        <taxon>Dikarya</taxon>
        <taxon>Ascomycota</taxon>
        <taxon>Saccharomycotina</taxon>
        <taxon>Pichiomycetes</taxon>
        <taxon>Pichiales</taxon>
        <taxon>Pichiaceae</taxon>
        <taxon>Pichia</taxon>
    </lineage>
</organism>
<accession>A0A1E3NHT5</accession>
<feature type="compositionally biased region" description="Low complexity" evidence="1">
    <location>
        <begin position="99"/>
        <end position="108"/>
    </location>
</feature>
<evidence type="ECO:0000313" key="6">
    <source>
        <dbReference type="Proteomes" id="UP000094455"/>
    </source>
</evidence>
<dbReference type="Pfam" id="PF10344">
    <property type="entry name" value="Hobbit"/>
    <property type="match status" value="1"/>
</dbReference>
<evidence type="ECO:0000259" key="2">
    <source>
        <dbReference type="SMART" id="SM01214"/>
    </source>
</evidence>
<feature type="domain" description="FMP27 WPPW motif-containing RBG unit" evidence="4">
    <location>
        <begin position="1635"/>
        <end position="2111"/>
    </location>
</feature>
<name>A0A1E3NHT5_9ASCO</name>
<feature type="region of interest" description="Disordered" evidence="1">
    <location>
        <begin position="2690"/>
        <end position="2713"/>
    </location>
</feature>
<reference evidence="5 6" key="1">
    <citation type="journal article" date="2016" name="Proc. Natl. Acad. Sci. U.S.A.">
        <title>Comparative genomics of biotechnologically important yeasts.</title>
        <authorList>
            <person name="Riley R."/>
            <person name="Haridas S."/>
            <person name="Wolfe K.H."/>
            <person name="Lopes M.R."/>
            <person name="Hittinger C.T."/>
            <person name="Goeker M."/>
            <person name="Salamov A.A."/>
            <person name="Wisecaver J.H."/>
            <person name="Long T.M."/>
            <person name="Calvey C.H."/>
            <person name="Aerts A.L."/>
            <person name="Barry K.W."/>
            <person name="Choi C."/>
            <person name="Clum A."/>
            <person name="Coughlan A.Y."/>
            <person name="Deshpande S."/>
            <person name="Douglass A.P."/>
            <person name="Hanson S.J."/>
            <person name="Klenk H.-P."/>
            <person name="LaButti K.M."/>
            <person name="Lapidus A."/>
            <person name="Lindquist E.A."/>
            <person name="Lipzen A.M."/>
            <person name="Meier-Kolthoff J.P."/>
            <person name="Ohm R.A."/>
            <person name="Otillar R.P."/>
            <person name="Pangilinan J.L."/>
            <person name="Peng Y."/>
            <person name="Rokas A."/>
            <person name="Rosa C.A."/>
            <person name="Scheuner C."/>
            <person name="Sibirny A.A."/>
            <person name="Slot J.C."/>
            <person name="Stielow J.B."/>
            <person name="Sun H."/>
            <person name="Kurtzman C.P."/>
            <person name="Blackwell M."/>
            <person name="Grigoriev I.V."/>
            <person name="Jeffries T.W."/>
        </authorList>
    </citation>
    <scope>NUCLEOTIDE SEQUENCE [LARGE SCALE GENOMIC DNA]</scope>
    <source>
        <strain evidence="5 6">NRRL Y-2026</strain>
    </source>
</reference>
<dbReference type="STRING" id="763406.A0A1E3NHT5"/>
<feature type="domain" description="FMP27/BLTP2/Hobbit GFWDK motif-containing RBG unit" evidence="2">
    <location>
        <begin position="1232"/>
        <end position="1385"/>
    </location>
</feature>